<dbReference type="InterPro" id="IPR008972">
    <property type="entry name" value="Cupredoxin"/>
</dbReference>
<comment type="similarity">
    <text evidence="1">Belongs to the multicopper oxidase family.</text>
</comment>
<dbReference type="STRING" id="34508.A0A4U5MJ91"/>
<dbReference type="SUPFAM" id="SSF49503">
    <property type="entry name" value="Cupredoxins"/>
    <property type="match status" value="3"/>
</dbReference>
<keyword evidence="2" id="KW-0479">Metal-binding</keyword>
<dbReference type="Pfam" id="PF07732">
    <property type="entry name" value="Cu-oxidase_3"/>
    <property type="match status" value="1"/>
</dbReference>
<feature type="domain" description="Plastocyanin-like" evidence="8">
    <location>
        <begin position="111"/>
        <end position="215"/>
    </location>
</feature>
<evidence type="ECO:0000256" key="4">
    <source>
        <dbReference type="ARBA" id="ARBA00023008"/>
    </source>
</evidence>
<dbReference type="EMBL" id="AZBU02000007">
    <property type="protein sequence ID" value="TKR69450.1"/>
    <property type="molecule type" value="Genomic_DNA"/>
</dbReference>
<dbReference type="InterPro" id="IPR011706">
    <property type="entry name" value="Cu-oxidase_C"/>
</dbReference>
<organism evidence="9 10">
    <name type="scientific">Steinernema carpocapsae</name>
    <name type="common">Entomopathogenic nematode</name>
    <dbReference type="NCBI Taxonomy" id="34508"/>
    <lineage>
        <taxon>Eukaryota</taxon>
        <taxon>Metazoa</taxon>
        <taxon>Ecdysozoa</taxon>
        <taxon>Nematoda</taxon>
        <taxon>Chromadorea</taxon>
        <taxon>Rhabditida</taxon>
        <taxon>Tylenchina</taxon>
        <taxon>Panagrolaimomorpha</taxon>
        <taxon>Strongyloidoidea</taxon>
        <taxon>Steinernematidae</taxon>
        <taxon>Steinernema</taxon>
    </lineage>
</organism>
<reference evidence="9 10" key="2">
    <citation type="journal article" date="2019" name="G3 (Bethesda)">
        <title>Hybrid Assembly of the Genome of the Entomopathogenic Nematode Steinernema carpocapsae Identifies the X-Chromosome.</title>
        <authorList>
            <person name="Serra L."/>
            <person name="Macchietto M."/>
            <person name="Macias-Munoz A."/>
            <person name="McGill C.J."/>
            <person name="Rodriguez I.M."/>
            <person name="Rodriguez B."/>
            <person name="Murad R."/>
            <person name="Mortazavi A."/>
        </authorList>
    </citation>
    <scope>NUCLEOTIDE SEQUENCE [LARGE SCALE GENOMIC DNA]</scope>
    <source>
        <strain evidence="9 10">ALL</strain>
    </source>
</reference>
<evidence type="ECO:0000256" key="1">
    <source>
        <dbReference type="ARBA" id="ARBA00010609"/>
    </source>
</evidence>
<feature type="chain" id="PRO_5020938730" description="L-ascorbate oxidase" evidence="5">
    <location>
        <begin position="18"/>
        <end position="724"/>
    </location>
</feature>
<sequence length="724" mass="82461">MLFYLALLFLLATPASAWQKYAEELKMSAHVPGNPDLYEFDLTVHHKQTMTRVKDEAGHLEILDYKPAERAFYARNSDQLAPCFDEHVIVPDALNSSANTHFVDDVLTYNGLHTHVIAINGRTPGKTIVVPHNAEVIMRVKNRLLTESLTLHVHGLDKKDLWFTDGVAFIQQCPVATGSNFAYRFIADFPGTHWYHGHLMTDRGDGLAGGFVIIKEGETYPNPFGGKRFQFGKIRQYYALIQDFPVPSSVTTWYAHIGKAMKWLYGFDGHNQCWAPTRTFDGSNIGGSIPISGILVNDKGWHNQEDLKNNPSSLPLETFRIKEGEEVIFRLVSGAVSQEFMITIEDHDFYVIAADGVEMKPQRVDKLVIFSGERYDILVKGKEKAEKKVYPIIIETLEHFSWNWTTRKPFVGLAKLEYEDVKLVEDNRVDWVHSRCSQNSKCVVANCPFKDFAPKFGYTCKNAHAHELESVEIDSNDKEILKQKTFTEGYEEHFLNMHYDSHVNGWMFKLPRAMPYFNEDRMAQYSQWCDPSKCTPLSSRDDPNCHCFQHFNLTLGNVVQLVVYNMGDGGKLGKGYAHPLHIHGTHFYVMKTGYANYDRDGMVTTMNSDIPCTDMNTKCNALKWTNSSWLHGNVPDMHENPAFRDTVVIPAGGYVVLRFRATNAGWFFAHCHLELHNMGGMAFALKVGTQEQMAKPPRNFPHDCGDYEPGSVAHLREKRYDINM</sequence>
<evidence type="ECO:0000313" key="10">
    <source>
        <dbReference type="Proteomes" id="UP000298663"/>
    </source>
</evidence>
<evidence type="ECO:0008006" key="11">
    <source>
        <dbReference type="Google" id="ProtNLM"/>
    </source>
</evidence>
<keyword evidence="10" id="KW-1185">Reference proteome</keyword>
<dbReference type="PANTHER" id="PTHR11709">
    <property type="entry name" value="MULTI-COPPER OXIDASE"/>
    <property type="match status" value="1"/>
</dbReference>
<dbReference type="Pfam" id="PF00394">
    <property type="entry name" value="Cu-oxidase"/>
    <property type="match status" value="1"/>
</dbReference>
<evidence type="ECO:0000313" key="9">
    <source>
        <dbReference type="EMBL" id="TKR69450.1"/>
    </source>
</evidence>
<dbReference type="Proteomes" id="UP000298663">
    <property type="component" value="Unassembled WGS sequence"/>
</dbReference>
<keyword evidence="5" id="KW-0732">Signal</keyword>
<dbReference type="InterPro" id="IPR045087">
    <property type="entry name" value="Cu-oxidase_fam"/>
</dbReference>
<dbReference type="PROSITE" id="PS00080">
    <property type="entry name" value="MULTICOPPER_OXIDASE2"/>
    <property type="match status" value="1"/>
</dbReference>
<protein>
    <recommendedName>
        <fullName evidence="11">L-ascorbate oxidase</fullName>
    </recommendedName>
</protein>
<evidence type="ECO:0000259" key="7">
    <source>
        <dbReference type="Pfam" id="PF07731"/>
    </source>
</evidence>
<name>A0A4U5MJ91_STECR</name>
<dbReference type="CDD" id="cd13905">
    <property type="entry name" value="CuRO_3_tcLLC2_insect_like"/>
    <property type="match status" value="1"/>
</dbReference>
<evidence type="ECO:0000259" key="8">
    <source>
        <dbReference type="Pfam" id="PF07732"/>
    </source>
</evidence>
<evidence type="ECO:0000256" key="5">
    <source>
        <dbReference type="SAM" id="SignalP"/>
    </source>
</evidence>
<evidence type="ECO:0000256" key="2">
    <source>
        <dbReference type="ARBA" id="ARBA00022723"/>
    </source>
</evidence>
<dbReference type="GO" id="GO:0005886">
    <property type="term" value="C:plasma membrane"/>
    <property type="evidence" value="ECO:0007669"/>
    <property type="project" value="TreeGrafter"/>
</dbReference>
<feature type="domain" description="Plastocyanin-like" evidence="6">
    <location>
        <begin position="291"/>
        <end position="394"/>
    </location>
</feature>
<reference evidence="9 10" key="1">
    <citation type="journal article" date="2015" name="Genome Biol.">
        <title>Comparative genomics of Steinernema reveals deeply conserved gene regulatory networks.</title>
        <authorList>
            <person name="Dillman A.R."/>
            <person name="Macchietto M."/>
            <person name="Porter C.F."/>
            <person name="Rogers A."/>
            <person name="Williams B."/>
            <person name="Antoshechkin I."/>
            <person name="Lee M.M."/>
            <person name="Goodwin Z."/>
            <person name="Lu X."/>
            <person name="Lewis E.E."/>
            <person name="Goodrich-Blair H."/>
            <person name="Stock S.P."/>
            <person name="Adams B.J."/>
            <person name="Sternberg P.W."/>
            <person name="Mortazavi A."/>
        </authorList>
    </citation>
    <scope>NUCLEOTIDE SEQUENCE [LARGE SCALE GENOMIC DNA]</scope>
    <source>
        <strain evidence="9 10">ALL</strain>
    </source>
</reference>
<dbReference type="GO" id="GO:0016491">
    <property type="term" value="F:oxidoreductase activity"/>
    <property type="evidence" value="ECO:0007669"/>
    <property type="project" value="UniProtKB-KW"/>
</dbReference>
<dbReference type="Pfam" id="PF07731">
    <property type="entry name" value="Cu-oxidase_2"/>
    <property type="match status" value="1"/>
</dbReference>
<dbReference type="AlphaFoldDB" id="A0A4U5MJ91"/>
<accession>A0A4U5MJ91</accession>
<gene>
    <name evidence="9" type="ORF">L596_021612</name>
</gene>
<keyword evidence="3" id="KW-0560">Oxidoreductase</keyword>
<dbReference type="InterPro" id="IPR002355">
    <property type="entry name" value="Cu_oxidase_Cu_BS"/>
</dbReference>
<keyword evidence="4" id="KW-0186">Copper</keyword>
<comment type="caution">
    <text evidence="9">The sequence shown here is derived from an EMBL/GenBank/DDBJ whole genome shotgun (WGS) entry which is preliminary data.</text>
</comment>
<dbReference type="OrthoDB" id="2121828at2759"/>
<dbReference type="GO" id="GO:0005507">
    <property type="term" value="F:copper ion binding"/>
    <property type="evidence" value="ECO:0007669"/>
    <property type="project" value="InterPro"/>
</dbReference>
<dbReference type="InterPro" id="IPR001117">
    <property type="entry name" value="Cu-oxidase_2nd"/>
</dbReference>
<feature type="signal peptide" evidence="5">
    <location>
        <begin position="1"/>
        <end position="17"/>
    </location>
</feature>
<dbReference type="Gene3D" id="2.60.40.420">
    <property type="entry name" value="Cupredoxins - blue copper proteins"/>
    <property type="match status" value="3"/>
</dbReference>
<dbReference type="GO" id="GO:0006826">
    <property type="term" value="P:iron ion transport"/>
    <property type="evidence" value="ECO:0007669"/>
    <property type="project" value="TreeGrafter"/>
</dbReference>
<feature type="domain" description="Plastocyanin-like" evidence="7">
    <location>
        <begin position="544"/>
        <end position="689"/>
    </location>
</feature>
<dbReference type="PANTHER" id="PTHR11709:SF394">
    <property type="entry name" value="FI03373P-RELATED"/>
    <property type="match status" value="1"/>
</dbReference>
<proteinExistence type="inferred from homology"/>
<evidence type="ECO:0000256" key="3">
    <source>
        <dbReference type="ARBA" id="ARBA00023002"/>
    </source>
</evidence>
<evidence type="ECO:0000259" key="6">
    <source>
        <dbReference type="Pfam" id="PF00394"/>
    </source>
</evidence>
<dbReference type="InterPro" id="IPR011707">
    <property type="entry name" value="Cu-oxidase-like_N"/>
</dbReference>